<name>A0ACB9FRW2_9ASTR</name>
<evidence type="ECO:0000313" key="2">
    <source>
        <dbReference type="Proteomes" id="UP001056120"/>
    </source>
</evidence>
<reference evidence="1 2" key="2">
    <citation type="journal article" date="2022" name="Mol. Ecol. Resour.">
        <title>The genomes of chicory, endive, great burdock and yacon provide insights into Asteraceae paleo-polyploidization history and plant inulin production.</title>
        <authorList>
            <person name="Fan W."/>
            <person name="Wang S."/>
            <person name="Wang H."/>
            <person name="Wang A."/>
            <person name="Jiang F."/>
            <person name="Liu H."/>
            <person name="Zhao H."/>
            <person name="Xu D."/>
            <person name="Zhang Y."/>
        </authorList>
    </citation>
    <scope>NUCLEOTIDE SEQUENCE [LARGE SCALE GENOMIC DNA]</scope>
    <source>
        <strain evidence="2">cv. Yunnan</strain>
        <tissue evidence="1">Leaves</tissue>
    </source>
</reference>
<sequence length="104" mass="11458">MSHSQLSEPHAQALAQAQYVQAEAQPQARAAHARFQAQLLANVNTQLVLQKQNLIGEINIKCSAAMELTTAARRQKQGSPEKQVLEKVAAFLTESALYTQLLEF</sequence>
<protein>
    <submittedName>
        <fullName evidence="1">Uncharacterized protein</fullName>
    </submittedName>
</protein>
<comment type="caution">
    <text evidence="1">The sequence shown here is derived from an EMBL/GenBank/DDBJ whole genome shotgun (WGS) entry which is preliminary data.</text>
</comment>
<reference evidence="2" key="1">
    <citation type="journal article" date="2022" name="Mol. Ecol. Resour.">
        <title>The genomes of chicory, endive, great burdock and yacon provide insights into Asteraceae palaeo-polyploidization history and plant inulin production.</title>
        <authorList>
            <person name="Fan W."/>
            <person name="Wang S."/>
            <person name="Wang H."/>
            <person name="Wang A."/>
            <person name="Jiang F."/>
            <person name="Liu H."/>
            <person name="Zhao H."/>
            <person name="Xu D."/>
            <person name="Zhang Y."/>
        </authorList>
    </citation>
    <scope>NUCLEOTIDE SEQUENCE [LARGE SCALE GENOMIC DNA]</scope>
    <source>
        <strain evidence="2">cv. Yunnan</strain>
    </source>
</reference>
<keyword evidence="2" id="KW-1185">Reference proteome</keyword>
<evidence type="ECO:0000313" key="1">
    <source>
        <dbReference type="EMBL" id="KAI3773555.1"/>
    </source>
</evidence>
<dbReference type="EMBL" id="CM042033">
    <property type="protein sequence ID" value="KAI3773555.1"/>
    <property type="molecule type" value="Genomic_DNA"/>
</dbReference>
<proteinExistence type="predicted"/>
<dbReference type="Proteomes" id="UP001056120">
    <property type="component" value="Linkage Group LG16"/>
</dbReference>
<organism evidence="1 2">
    <name type="scientific">Smallanthus sonchifolius</name>
    <dbReference type="NCBI Taxonomy" id="185202"/>
    <lineage>
        <taxon>Eukaryota</taxon>
        <taxon>Viridiplantae</taxon>
        <taxon>Streptophyta</taxon>
        <taxon>Embryophyta</taxon>
        <taxon>Tracheophyta</taxon>
        <taxon>Spermatophyta</taxon>
        <taxon>Magnoliopsida</taxon>
        <taxon>eudicotyledons</taxon>
        <taxon>Gunneridae</taxon>
        <taxon>Pentapetalae</taxon>
        <taxon>asterids</taxon>
        <taxon>campanulids</taxon>
        <taxon>Asterales</taxon>
        <taxon>Asteraceae</taxon>
        <taxon>Asteroideae</taxon>
        <taxon>Heliantheae alliance</taxon>
        <taxon>Millerieae</taxon>
        <taxon>Smallanthus</taxon>
    </lineage>
</organism>
<gene>
    <name evidence="1" type="ORF">L1987_48085</name>
</gene>
<accession>A0ACB9FRW2</accession>